<keyword evidence="12" id="KW-0238">DNA-binding</keyword>
<keyword evidence="6" id="KW-0378">Hydrolase</keyword>
<keyword evidence="4" id="KW-0547">Nucleotide-binding</keyword>
<dbReference type="OrthoDB" id="9765586at2"/>
<accession>A0A1M5KAU9</accession>
<dbReference type="InterPro" id="IPR027417">
    <property type="entry name" value="P-loop_NTPase"/>
</dbReference>
<dbReference type="GO" id="GO:0046872">
    <property type="term" value="F:metal ion binding"/>
    <property type="evidence" value="ECO:0007669"/>
    <property type="project" value="UniProtKB-KW"/>
</dbReference>
<organism evidence="17 18">
    <name type="scientific">Ornithinibacillus halophilus</name>
    <dbReference type="NCBI Taxonomy" id="930117"/>
    <lineage>
        <taxon>Bacteria</taxon>
        <taxon>Bacillati</taxon>
        <taxon>Bacillota</taxon>
        <taxon>Bacilli</taxon>
        <taxon>Bacillales</taxon>
        <taxon>Bacillaceae</taxon>
        <taxon>Ornithinibacillus</taxon>
    </lineage>
</organism>
<dbReference type="AlphaFoldDB" id="A0A1M5KAU9"/>
<keyword evidence="2" id="KW-0540">Nuclease</keyword>
<dbReference type="Gene3D" id="3.90.320.10">
    <property type="match status" value="1"/>
</dbReference>
<dbReference type="SUPFAM" id="SSF52540">
    <property type="entry name" value="P-loop containing nucleoside triphosphate hydrolases"/>
    <property type="match status" value="2"/>
</dbReference>
<name>A0A1M5KAU9_9BACI</name>
<dbReference type="PANTHER" id="PTHR11472">
    <property type="entry name" value="DNA REPAIR DEAD HELICASE RAD3/XP-D SUBFAMILY MEMBER"/>
    <property type="match status" value="1"/>
</dbReference>
<dbReference type="GO" id="GO:0004527">
    <property type="term" value="F:exonuclease activity"/>
    <property type="evidence" value="ECO:0007669"/>
    <property type="project" value="UniProtKB-KW"/>
</dbReference>
<evidence type="ECO:0000256" key="9">
    <source>
        <dbReference type="ARBA" id="ARBA00022840"/>
    </source>
</evidence>
<keyword evidence="10" id="KW-0408">Iron</keyword>
<dbReference type="PROSITE" id="PS51193">
    <property type="entry name" value="HELICASE_ATP_BIND_2"/>
    <property type="match status" value="1"/>
</dbReference>
<evidence type="ECO:0000256" key="1">
    <source>
        <dbReference type="ARBA" id="ARBA00022485"/>
    </source>
</evidence>
<evidence type="ECO:0000256" key="2">
    <source>
        <dbReference type="ARBA" id="ARBA00022722"/>
    </source>
</evidence>
<keyword evidence="7 17" id="KW-0347">Helicase</keyword>
<evidence type="ECO:0000256" key="10">
    <source>
        <dbReference type="ARBA" id="ARBA00023004"/>
    </source>
</evidence>
<reference evidence="17 18" key="1">
    <citation type="submission" date="2016-11" db="EMBL/GenBank/DDBJ databases">
        <authorList>
            <person name="Jaros S."/>
            <person name="Januszkiewicz K."/>
            <person name="Wedrychowicz H."/>
        </authorList>
    </citation>
    <scope>NUCLEOTIDE SEQUENCE [LARGE SCALE GENOMIC DNA]</scope>
    <source>
        <strain evidence="17 18">IBRC-M 10683</strain>
    </source>
</reference>
<evidence type="ECO:0000313" key="18">
    <source>
        <dbReference type="Proteomes" id="UP000183988"/>
    </source>
</evidence>
<dbReference type="GO" id="GO:0005524">
    <property type="term" value="F:ATP binding"/>
    <property type="evidence" value="ECO:0007669"/>
    <property type="project" value="UniProtKB-KW"/>
</dbReference>
<dbReference type="Pfam" id="PF12705">
    <property type="entry name" value="PDDEXK_1"/>
    <property type="match status" value="1"/>
</dbReference>
<dbReference type="GO" id="GO:0006281">
    <property type="term" value="P:DNA repair"/>
    <property type="evidence" value="ECO:0007669"/>
    <property type="project" value="UniProtKB-KW"/>
</dbReference>
<evidence type="ECO:0000256" key="12">
    <source>
        <dbReference type="ARBA" id="ARBA00023125"/>
    </source>
</evidence>
<sequence>MANVVKISVRNLVEYVYRSGSIETGFRTASTMTEGTRIHQQIQKTYSENDQKEAFVEAEIPFEDIIIRVDGRCDGLLHRGDKIIIDEIKSTVHPLKHITEETHPVHWAQAIFYGYIYAGDHDLNEITIQLTYVHVKTEEKKQYQRVMTYEELRDYVNDVIEKYAEFAKLVLHHKEHRNDTCKELDFPFSAYREGQRKLAGSVYKTILDKKTLFARASTGIGKTISTIFPSIKAIGEGNLERIFYLTAKTITRTAAEDAFRLLIENGLDIKVVTITAKDKICFQEETICNSENCPFAEGFYDRINGAVIDILKNEKLMDRSTIEIYARKHRVCPFEFSLELAYAADAIICDYNYIFDPRVSLKRLMEEQKKQTAILIDEAHNLVDRAREMYSAEINKSSFLQLKRDLKDDHPSLSITSKLINDHLLEIKKSEDFLQKKIDNKLIGLLEEFIMDSEVELARNGDSNSLLLDTYFAAQAFVKISNLYDDKFITYVEVQKSEVRIKLFCLDPSKQIQKMGKGFRAKIFFSATLTPADYYKDLLGGQAEDYVVSIPSPFARENAKVLVKPLSTRYRDREKTLESMVHFITDVLAQNDGNFLVFFPSYQYMRMVYERFYEEHADIKTIVQDVGMSEVEREEFLAAFQSNRDDRLVGFAVLGGIFSEGVDLKGDRLQGVIVVGVGMPQIGLERNIIKDYFQSIGKNGFDYAYVYPGMNKVLQAGGRLVRTDSDTGVIALIDDRFLQRKYQELLPYEWQHFEVSN</sequence>
<dbReference type="Gene3D" id="1.10.275.30">
    <property type="match status" value="1"/>
</dbReference>
<dbReference type="PANTHER" id="PTHR11472:SF34">
    <property type="entry name" value="REGULATOR OF TELOMERE ELONGATION HELICASE 1"/>
    <property type="match status" value="1"/>
</dbReference>
<keyword evidence="14" id="KW-0413">Isomerase</keyword>
<keyword evidence="8" id="KW-0269">Exonuclease</keyword>
<dbReference type="InterPro" id="IPR011604">
    <property type="entry name" value="PDDEXK-like_dom_sf"/>
</dbReference>
<keyword evidence="9" id="KW-0067">ATP-binding</keyword>
<evidence type="ECO:0000256" key="14">
    <source>
        <dbReference type="ARBA" id="ARBA00023235"/>
    </source>
</evidence>
<evidence type="ECO:0000256" key="3">
    <source>
        <dbReference type="ARBA" id="ARBA00022723"/>
    </source>
</evidence>
<keyword evidence="18" id="KW-1185">Reference proteome</keyword>
<keyword evidence="13" id="KW-0234">DNA repair</keyword>
<dbReference type="Proteomes" id="UP000183988">
    <property type="component" value="Unassembled WGS sequence"/>
</dbReference>
<evidence type="ECO:0000256" key="13">
    <source>
        <dbReference type="ARBA" id="ARBA00023204"/>
    </source>
</evidence>
<dbReference type="Pfam" id="PF06733">
    <property type="entry name" value="DEAD_2"/>
    <property type="match status" value="1"/>
</dbReference>
<keyword evidence="5" id="KW-0227">DNA damage</keyword>
<dbReference type="GO" id="GO:0016818">
    <property type="term" value="F:hydrolase activity, acting on acid anhydrides, in phosphorus-containing anhydrides"/>
    <property type="evidence" value="ECO:0007669"/>
    <property type="project" value="InterPro"/>
</dbReference>
<comment type="similarity">
    <text evidence="15">Belongs to the helicase family. DinG subfamily.</text>
</comment>
<evidence type="ECO:0000256" key="7">
    <source>
        <dbReference type="ARBA" id="ARBA00022806"/>
    </source>
</evidence>
<dbReference type="Pfam" id="PF13307">
    <property type="entry name" value="Helicase_C_2"/>
    <property type="match status" value="1"/>
</dbReference>
<dbReference type="EMBL" id="FQVW01000037">
    <property type="protein sequence ID" value="SHG49897.1"/>
    <property type="molecule type" value="Genomic_DNA"/>
</dbReference>
<keyword evidence="3" id="KW-0479">Metal-binding</keyword>
<dbReference type="GO" id="GO:0003678">
    <property type="term" value="F:DNA helicase activity"/>
    <property type="evidence" value="ECO:0007669"/>
    <property type="project" value="InterPro"/>
</dbReference>
<dbReference type="InterPro" id="IPR010614">
    <property type="entry name" value="RAD3-like_helicase_DEAD"/>
</dbReference>
<dbReference type="InterPro" id="IPR014013">
    <property type="entry name" value="Helic_SF1/SF2_ATP-bd_DinG/Rad3"/>
</dbReference>
<evidence type="ECO:0000256" key="8">
    <source>
        <dbReference type="ARBA" id="ARBA00022839"/>
    </source>
</evidence>
<dbReference type="GO" id="GO:0003677">
    <property type="term" value="F:DNA binding"/>
    <property type="evidence" value="ECO:0007669"/>
    <property type="project" value="UniProtKB-KW"/>
</dbReference>
<feature type="domain" description="Helicase ATP-binding" evidence="16">
    <location>
        <begin position="181"/>
        <end position="437"/>
    </location>
</feature>
<keyword evidence="1" id="KW-0004">4Fe-4S</keyword>
<dbReference type="Gene3D" id="3.40.50.300">
    <property type="entry name" value="P-loop containing nucleotide triphosphate hydrolases"/>
    <property type="match status" value="2"/>
</dbReference>
<evidence type="ECO:0000256" key="5">
    <source>
        <dbReference type="ARBA" id="ARBA00022763"/>
    </source>
</evidence>
<dbReference type="STRING" id="930117.SAMN05216225_103710"/>
<evidence type="ECO:0000256" key="4">
    <source>
        <dbReference type="ARBA" id="ARBA00022741"/>
    </source>
</evidence>
<keyword evidence="11" id="KW-0411">Iron-sulfur</keyword>
<dbReference type="InterPro" id="IPR006554">
    <property type="entry name" value="Helicase-like_DEXD_c2"/>
</dbReference>
<gene>
    <name evidence="17" type="ORF">SAMN05216225_103710</name>
</gene>
<evidence type="ECO:0000313" key="17">
    <source>
        <dbReference type="EMBL" id="SHG49897.1"/>
    </source>
</evidence>
<dbReference type="RefSeq" id="WP_072891351.1">
    <property type="nucleotide sequence ID" value="NZ_FQVW01000037.1"/>
</dbReference>
<dbReference type="InterPro" id="IPR006555">
    <property type="entry name" value="ATP-dep_Helicase_C"/>
</dbReference>
<dbReference type="GO" id="GO:0051539">
    <property type="term" value="F:4 iron, 4 sulfur cluster binding"/>
    <property type="evidence" value="ECO:0007669"/>
    <property type="project" value="UniProtKB-KW"/>
</dbReference>
<evidence type="ECO:0000256" key="15">
    <source>
        <dbReference type="ARBA" id="ARBA00038058"/>
    </source>
</evidence>
<evidence type="ECO:0000256" key="11">
    <source>
        <dbReference type="ARBA" id="ARBA00023014"/>
    </source>
</evidence>
<proteinExistence type="inferred from homology"/>
<dbReference type="SMART" id="SM00488">
    <property type="entry name" value="DEXDc2"/>
    <property type="match status" value="1"/>
</dbReference>
<dbReference type="InterPro" id="IPR045028">
    <property type="entry name" value="DinG/Rad3-like"/>
</dbReference>
<evidence type="ECO:0000256" key="6">
    <source>
        <dbReference type="ARBA" id="ARBA00022801"/>
    </source>
</evidence>
<dbReference type="InterPro" id="IPR038726">
    <property type="entry name" value="PDDEXK_AddAB-type"/>
</dbReference>
<evidence type="ECO:0000259" key="16">
    <source>
        <dbReference type="PROSITE" id="PS51193"/>
    </source>
</evidence>
<protein>
    <submittedName>
        <fullName evidence="17">Rad3-related DNA helicase</fullName>
    </submittedName>
</protein>
<dbReference type="SMART" id="SM00491">
    <property type="entry name" value="HELICc2"/>
    <property type="match status" value="1"/>
</dbReference>